<dbReference type="PANTHER" id="PTHR30204">
    <property type="entry name" value="REDOX-CYCLING DRUG-SENSING TRANSCRIPTIONAL ACTIVATOR SOXR"/>
    <property type="match status" value="1"/>
</dbReference>
<dbReference type="InterPro" id="IPR036724">
    <property type="entry name" value="Cobalamin-bd_sf"/>
</dbReference>
<reference evidence="7 8" key="1">
    <citation type="submission" date="2014-03" db="EMBL/GenBank/DDBJ databases">
        <title>Draft genome sequence of Deinococcus phoenicis 1P10ME.</title>
        <authorList>
            <person name="Stepanov V.G."/>
            <person name="Vaishampayan P."/>
            <person name="Venkateswaran K."/>
            <person name="Fox G.E."/>
        </authorList>
    </citation>
    <scope>NUCLEOTIDE SEQUENCE [LARGE SCALE GENOMIC DNA]</scope>
    <source>
        <strain evidence="7 8">1P10ME</strain>
    </source>
</reference>
<accession>A0A016QLP7</accession>
<comment type="caution">
    <text evidence="7">The sequence shown here is derived from an EMBL/GenBank/DDBJ whole genome shotgun (WGS) entry which is preliminary data.</text>
</comment>
<keyword evidence="2" id="KW-0805">Transcription regulation</keyword>
<evidence type="ECO:0000256" key="4">
    <source>
        <dbReference type="ARBA" id="ARBA00023163"/>
    </source>
</evidence>
<evidence type="ECO:0000313" key="7">
    <source>
        <dbReference type="EMBL" id="EYB66921.1"/>
    </source>
</evidence>
<dbReference type="InterPro" id="IPR003759">
    <property type="entry name" value="Cbl-bd_cap"/>
</dbReference>
<dbReference type="CDD" id="cd02065">
    <property type="entry name" value="B12-binding_like"/>
    <property type="match status" value="1"/>
</dbReference>
<evidence type="ECO:0000313" key="8">
    <source>
        <dbReference type="Proteomes" id="UP000020492"/>
    </source>
</evidence>
<dbReference type="SMART" id="SM00422">
    <property type="entry name" value="HTH_MERR"/>
    <property type="match status" value="1"/>
</dbReference>
<proteinExistence type="predicted"/>
<keyword evidence="8" id="KW-1185">Reference proteome</keyword>
<evidence type="ECO:0000259" key="6">
    <source>
        <dbReference type="PROSITE" id="PS51332"/>
    </source>
</evidence>
<protein>
    <submittedName>
        <fullName evidence="7">MerR family transcriptional regulator</fullName>
    </submittedName>
</protein>
<sequence>MFTPSEVEARTGVPAATLRQWERRYGFPAPVRNASGYRLYSPRDLAQIGEMLGHLRAGVPASRAAQLIRPAGPGPSQAAPVAALAGALLQALVASDPVRAAALLSEAHARLSVEDVLLNVMAPALTELGHGHARGEILIAQVQQAGVFLRGRVAALLELAGRGTFGPGVVAACAPGEQHEIGLMMVVLTLRRQGVRAEYLGANMPLGDLALYAQRRQADAVLLALSGEWALEATRAQSAALTALAVPIFYGGALLNASPELAPALGGLYAGPDAREAAATIIRQLRPAYRKGRERPHPARWPEE</sequence>
<dbReference type="EMBL" id="JHAC01000061">
    <property type="protein sequence ID" value="EYB66921.1"/>
    <property type="molecule type" value="Genomic_DNA"/>
</dbReference>
<dbReference type="STRING" id="1476583.DEIPH_ctg064orf0100"/>
<dbReference type="Pfam" id="PF13411">
    <property type="entry name" value="MerR_1"/>
    <property type="match status" value="1"/>
</dbReference>
<dbReference type="GO" id="GO:0031419">
    <property type="term" value="F:cobalamin binding"/>
    <property type="evidence" value="ECO:0007669"/>
    <property type="project" value="InterPro"/>
</dbReference>
<dbReference type="SUPFAM" id="SSF52242">
    <property type="entry name" value="Cobalamin (vitamin B12)-binding domain"/>
    <property type="match status" value="1"/>
</dbReference>
<feature type="domain" description="HTH merR-type" evidence="5">
    <location>
        <begin position="1"/>
        <end position="70"/>
    </location>
</feature>
<dbReference type="eggNOG" id="COG5012">
    <property type="taxonomic scope" value="Bacteria"/>
</dbReference>
<dbReference type="Gene3D" id="1.10.1660.10">
    <property type="match status" value="1"/>
</dbReference>
<dbReference type="AlphaFoldDB" id="A0A016QLP7"/>
<keyword evidence="1" id="KW-0678">Repressor</keyword>
<evidence type="ECO:0000259" key="5">
    <source>
        <dbReference type="PROSITE" id="PS50937"/>
    </source>
</evidence>
<evidence type="ECO:0000256" key="1">
    <source>
        <dbReference type="ARBA" id="ARBA00022491"/>
    </source>
</evidence>
<dbReference type="PROSITE" id="PS51332">
    <property type="entry name" value="B12_BINDING"/>
    <property type="match status" value="1"/>
</dbReference>
<dbReference type="InterPro" id="IPR006158">
    <property type="entry name" value="Cobalamin-bd"/>
</dbReference>
<gene>
    <name evidence="7" type="ORF">DEIPH_ctg064orf0100</name>
</gene>
<dbReference type="InterPro" id="IPR000551">
    <property type="entry name" value="MerR-type_HTH_dom"/>
</dbReference>
<dbReference type="GO" id="GO:0046872">
    <property type="term" value="F:metal ion binding"/>
    <property type="evidence" value="ECO:0007669"/>
    <property type="project" value="InterPro"/>
</dbReference>
<dbReference type="Pfam" id="PF02310">
    <property type="entry name" value="B12-binding"/>
    <property type="match status" value="1"/>
</dbReference>
<dbReference type="GO" id="GO:0003677">
    <property type="term" value="F:DNA binding"/>
    <property type="evidence" value="ECO:0007669"/>
    <property type="project" value="UniProtKB-KW"/>
</dbReference>
<dbReference type="PROSITE" id="PS50937">
    <property type="entry name" value="HTH_MERR_2"/>
    <property type="match status" value="1"/>
</dbReference>
<feature type="domain" description="B12-binding" evidence="6">
    <location>
        <begin position="166"/>
        <end position="296"/>
    </location>
</feature>
<dbReference type="PANTHER" id="PTHR30204:SF69">
    <property type="entry name" value="MERR-FAMILY TRANSCRIPTIONAL REGULATOR"/>
    <property type="match status" value="1"/>
</dbReference>
<dbReference type="SUPFAM" id="SSF46955">
    <property type="entry name" value="Putative DNA-binding domain"/>
    <property type="match status" value="1"/>
</dbReference>
<dbReference type="PATRIC" id="fig|1476583.3.peg.3136"/>
<dbReference type="Gene3D" id="1.10.1240.10">
    <property type="entry name" value="Methionine synthase domain"/>
    <property type="match status" value="1"/>
</dbReference>
<dbReference type="Pfam" id="PF02607">
    <property type="entry name" value="B12-binding_2"/>
    <property type="match status" value="1"/>
</dbReference>
<dbReference type="InterPro" id="IPR047057">
    <property type="entry name" value="MerR_fam"/>
</dbReference>
<dbReference type="GO" id="GO:0003700">
    <property type="term" value="F:DNA-binding transcription factor activity"/>
    <property type="evidence" value="ECO:0007669"/>
    <property type="project" value="InterPro"/>
</dbReference>
<keyword evidence="3" id="KW-0238">DNA-binding</keyword>
<organism evidence="7 8">
    <name type="scientific">Deinococcus phoenicis</name>
    <dbReference type="NCBI Taxonomy" id="1476583"/>
    <lineage>
        <taxon>Bacteria</taxon>
        <taxon>Thermotogati</taxon>
        <taxon>Deinococcota</taxon>
        <taxon>Deinococci</taxon>
        <taxon>Deinococcales</taxon>
        <taxon>Deinococcaceae</taxon>
        <taxon>Deinococcus</taxon>
    </lineage>
</organism>
<dbReference type="InterPro" id="IPR036594">
    <property type="entry name" value="Meth_synthase_dom"/>
</dbReference>
<evidence type="ECO:0000256" key="2">
    <source>
        <dbReference type="ARBA" id="ARBA00023015"/>
    </source>
</evidence>
<evidence type="ECO:0000256" key="3">
    <source>
        <dbReference type="ARBA" id="ARBA00023125"/>
    </source>
</evidence>
<dbReference type="Gene3D" id="3.40.50.280">
    <property type="entry name" value="Cobalamin-binding domain"/>
    <property type="match status" value="1"/>
</dbReference>
<dbReference type="Proteomes" id="UP000020492">
    <property type="component" value="Unassembled WGS sequence"/>
</dbReference>
<keyword evidence="4" id="KW-0804">Transcription</keyword>
<name>A0A016QLP7_9DEIO</name>
<dbReference type="InterPro" id="IPR009061">
    <property type="entry name" value="DNA-bd_dom_put_sf"/>
</dbReference>